<sequence length="370" mass="40736">MDYGGEAGFSGGNVVQINPEIPSMENWGPSLNDQAIWATEDDYGLWNGDLSVDTPLNYDGRQSQSRSGSEPPNKKSRNNSQGGDSFGSGFGRDFPSPANRSKVIGKMFFKTKLCCKFRTGTCPYITNCNFAHGIEELRKPPPNWQEIVAAQDEDRWLLSEPREENQIPILTTSNNTGETQRSYKGRHCKKFYTEEGCPYGDNCTFLHDEQSKARESVAISLGPSMGNGYGTTANGSSQKPSNWKTRICNKWETTGYCPFGSKCHFAHGLGELHRYGGGLVDTEGREGSLAPPDLKPVGGVPSKTTMDSGLPSTTSVPHADVYHMGGVPSQRSLAVNQRPGQRPIHKWKGPDKISRIYGDWIDDNEMEPAR</sequence>
<keyword evidence="3 6" id="KW-0863">Zinc-finger</keyword>
<dbReference type="InterPro" id="IPR000571">
    <property type="entry name" value="Znf_CCCH"/>
</dbReference>
<keyword evidence="4 6" id="KW-0862">Zinc</keyword>
<evidence type="ECO:0000256" key="3">
    <source>
        <dbReference type="ARBA" id="ARBA00022771"/>
    </source>
</evidence>
<evidence type="ECO:0000313" key="9">
    <source>
        <dbReference type="EMBL" id="RZC69355.1"/>
    </source>
</evidence>
<evidence type="ECO:0000313" key="10">
    <source>
        <dbReference type="Proteomes" id="UP000316621"/>
    </source>
</evidence>
<dbReference type="FunFam" id="4.10.1000.10:FF:000016">
    <property type="entry name" value="Zinc finger CCCH domain-containing protein"/>
    <property type="match status" value="1"/>
</dbReference>
<accession>A0A4Y7KBK8</accession>
<dbReference type="SMART" id="SM00356">
    <property type="entry name" value="ZnF_C3H1"/>
    <property type="match status" value="3"/>
</dbReference>
<feature type="zinc finger region" description="C3H1-type" evidence="6">
    <location>
        <begin position="242"/>
        <end position="270"/>
    </location>
</feature>
<gene>
    <name evidence="9" type="ORF">C5167_032428</name>
</gene>
<dbReference type="PROSITE" id="PS50103">
    <property type="entry name" value="ZF_C3H1"/>
    <property type="match status" value="3"/>
</dbReference>
<feature type="region of interest" description="Disordered" evidence="7">
    <location>
        <begin position="54"/>
        <end position="94"/>
    </location>
</feature>
<feature type="region of interest" description="Disordered" evidence="7">
    <location>
        <begin position="283"/>
        <end position="312"/>
    </location>
</feature>
<feature type="domain" description="C3H1-type" evidence="8">
    <location>
        <begin position="108"/>
        <end position="135"/>
    </location>
</feature>
<reference evidence="9 10" key="1">
    <citation type="journal article" date="2018" name="Science">
        <title>The opium poppy genome and morphinan production.</title>
        <authorList>
            <person name="Guo L."/>
            <person name="Winzer T."/>
            <person name="Yang X."/>
            <person name="Li Y."/>
            <person name="Ning Z."/>
            <person name="He Z."/>
            <person name="Teodor R."/>
            <person name="Lu Y."/>
            <person name="Bowser T.A."/>
            <person name="Graham I.A."/>
            <person name="Ye K."/>
        </authorList>
    </citation>
    <scope>NUCLEOTIDE SEQUENCE [LARGE SCALE GENOMIC DNA]</scope>
    <source>
        <strain evidence="10">cv. HN1</strain>
        <tissue evidence="9">Leaves</tissue>
    </source>
</reference>
<dbReference type="GO" id="GO:0003729">
    <property type="term" value="F:mRNA binding"/>
    <property type="evidence" value="ECO:0007669"/>
    <property type="project" value="InterPro"/>
</dbReference>
<proteinExistence type="predicted"/>
<dbReference type="FunFam" id="4.10.1000.10:FF:000045">
    <property type="entry name" value="Zinc finger, CCCH-type"/>
    <property type="match status" value="1"/>
</dbReference>
<dbReference type="EMBL" id="CM010721">
    <property type="protein sequence ID" value="RZC69355.1"/>
    <property type="molecule type" value="Genomic_DNA"/>
</dbReference>
<dbReference type="SUPFAM" id="SSF90229">
    <property type="entry name" value="CCCH zinc finger"/>
    <property type="match status" value="3"/>
</dbReference>
<dbReference type="PANTHER" id="PTHR12547">
    <property type="entry name" value="CCCH ZINC FINGER/TIS11-RELATED"/>
    <property type="match status" value="1"/>
</dbReference>
<evidence type="ECO:0000256" key="7">
    <source>
        <dbReference type="SAM" id="MobiDB-lite"/>
    </source>
</evidence>
<dbReference type="InterPro" id="IPR041367">
    <property type="entry name" value="Znf-CCCH_4"/>
</dbReference>
<dbReference type="GO" id="GO:0003677">
    <property type="term" value="F:DNA binding"/>
    <property type="evidence" value="ECO:0007669"/>
    <property type="project" value="UniProtKB-KW"/>
</dbReference>
<dbReference type="Gramene" id="RZC69355">
    <property type="protein sequence ID" value="RZC69355"/>
    <property type="gene ID" value="C5167_032428"/>
</dbReference>
<dbReference type="Proteomes" id="UP000316621">
    <property type="component" value="Chromosome 7"/>
</dbReference>
<dbReference type="AlphaFoldDB" id="A0A4Y7KBK8"/>
<dbReference type="PANTHER" id="PTHR12547:SF156">
    <property type="entry name" value="ZINC FINGER CCCH DOMAIN-CONTAINING PROTEIN 12"/>
    <property type="match status" value="1"/>
</dbReference>
<feature type="domain" description="C3H1-type" evidence="8">
    <location>
        <begin position="182"/>
        <end position="210"/>
    </location>
</feature>
<organism evidence="9 10">
    <name type="scientific">Papaver somniferum</name>
    <name type="common">Opium poppy</name>
    <dbReference type="NCBI Taxonomy" id="3469"/>
    <lineage>
        <taxon>Eukaryota</taxon>
        <taxon>Viridiplantae</taxon>
        <taxon>Streptophyta</taxon>
        <taxon>Embryophyta</taxon>
        <taxon>Tracheophyta</taxon>
        <taxon>Spermatophyta</taxon>
        <taxon>Magnoliopsida</taxon>
        <taxon>Ranunculales</taxon>
        <taxon>Papaveraceae</taxon>
        <taxon>Papaveroideae</taxon>
        <taxon>Papaver</taxon>
    </lineage>
</organism>
<feature type="zinc finger region" description="C3H1-type" evidence="6">
    <location>
        <begin position="108"/>
        <end position="135"/>
    </location>
</feature>
<dbReference type="STRING" id="3469.A0A4Y7KBK8"/>
<evidence type="ECO:0000259" key="8">
    <source>
        <dbReference type="PROSITE" id="PS50103"/>
    </source>
</evidence>
<dbReference type="GO" id="GO:0006355">
    <property type="term" value="P:regulation of DNA-templated transcription"/>
    <property type="evidence" value="ECO:0007669"/>
    <property type="project" value="UniProtKB-ARBA"/>
</dbReference>
<dbReference type="InterPro" id="IPR036855">
    <property type="entry name" value="Znf_CCCH_sf"/>
</dbReference>
<dbReference type="GO" id="GO:0008270">
    <property type="term" value="F:zinc ion binding"/>
    <property type="evidence" value="ECO:0007669"/>
    <property type="project" value="UniProtKB-KW"/>
</dbReference>
<dbReference type="OMA" id="YRAWNSE"/>
<keyword evidence="5" id="KW-0238">DNA-binding</keyword>
<evidence type="ECO:0000256" key="4">
    <source>
        <dbReference type="ARBA" id="ARBA00022833"/>
    </source>
</evidence>
<dbReference type="Pfam" id="PF18044">
    <property type="entry name" value="zf-CCCH_4"/>
    <property type="match status" value="1"/>
</dbReference>
<keyword evidence="2" id="KW-0677">Repeat</keyword>
<feature type="compositionally biased region" description="Polar residues" evidence="7">
    <location>
        <begin position="302"/>
        <end position="312"/>
    </location>
</feature>
<evidence type="ECO:0000256" key="5">
    <source>
        <dbReference type="ARBA" id="ARBA00023125"/>
    </source>
</evidence>
<evidence type="ECO:0000256" key="2">
    <source>
        <dbReference type="ARBA" id="ARBA00022737"/>
    </source>
</evidence>
<feature type="zinc finger region" description="C3H1-type" evidence="6">
    <location>
        <begin position="182"/>
        <end position="210"/>
    </location>
</feature>
<evidence type="ECO:0000256" key="6">
    <source>
        <dbReference type="PROSITE-ProRule" id="PRU00723"/>
    </source>
</evidence>
<feature type="domain" description="C3H1-type" evidence="8">
    <location>
        <begin position="242"/>
        <end position="270"/>
    </location>
</feature>
<name>A0A4Y7KBK8_PAPSO</name>
<dbReference type="OrthoDB" id="410307at2759"/>
<dbReference type="FunFam" id="4.10.1000.10:FF:000001">
    <property type="entry name" value="zinc finger CCCH domain-containing protein 15-like"/>
    <property type="match status" value="1"/>
</dbReference>
<protein>
    <recommendedName>
        <fullName evidence="8">C3H1-type domain-containing protein</fullName>
    </recommendedName>
</protein>
<dbReference type="Pfam" id="PF00642">
    <property type="entry name" value="zf-CCCH"/>
    <property type="match status" value="2"/>
</dbReference>
<keyword evidence="1 6" id="KW-0479">Metal-binding</keyword>
<dbReference type="Gene3D" id="4.10.1000.10">
    <property type="entry name" value="Zinc finger, CCCH-type"/>
    <property type="match status" value="3"/>
</dbReference>
<keyword evidence="10" id="KW-1185">Reference proteome</keyword>
<dbReference type="InterPro" id="IPR045877">
    <property type="entry name" value="ZFP36-like"/>
</dbReference>
<feature type="compositionally biased region" description="Polar residues" evidence="7">
    <location>
        <begin position="60"/>
        <end position="70"/>
    </location>
</feature>
<evidence type="ECO:0000256" key="1">
    <source>
        <dbReference type="ARBA" id="ARBA00022723"/>
    </source>
</evidence>